<comment type="similarity">
    <text evidence="2 8">Belongs to the BioY family.</text>
</comment>
<evidence type="ECO:0000256" key="1">
    <source>
        <dbReference type="ARBA" id="ARBA00004651"/>
    </source>
</evidence>
<feature type="transmembrane region" description="Helical" evidence="9">
    <location>
        <begin position="111"/>
        <end position="130"/>
    </location>
</feature>
<keyword evidence="6 9" id="KW-1133">Transmembrane helix</keyword>
<feature type="transmembrane region" description="Helical" evidence="9">
    <location>
        <begin position="86"/>
        <end position="104"/>
    </location>
</feature>
<dbReference type="PIRSF" id="PIRSF016661">
    <property type="entry name" value="BioY"/>
    <property type="match status" value="1"/>
</dbReference>
<evidence type="ECO:0000256" key="8">
    <source>
        <dbReference type="PIRNR" id="PIRNR016661"/>
    </source>
</evidence>
<feature type="transmembrane region" description="Helical" evidence="9">
    <location>
        <begin position="6"/>
        <end position="29"/>
    </location>
</feature>
<evidence type="ECO:0000256" key="3">
    <source>
        <dbReference type="ARBA" id="ARBA00022448"/>
    </source>
</evidence>
<evidence type="ECO:0000256" key="2">
    <source>
        <dbReference type="ARBA" id="ARBA00010692"/>
    </source>
</evidence>
<evidence type="ECO:0000313" key="11">
    <source>
        <dbReference type="Proteomes" id="UP001398420"/>
    </source>
</evidence>
<sequence>MTRKELTFVALFAAIMGALGMIPPIVLTFTPVPITLQTVGVLLAGGILGARLGALSQIVFLLLVAAGMPLLSGGRGGLSVFVGPSVGYLIGYPLAAFVVGYLFSRIQNLKLYKVLLVNLTAGIFVVYLIGMPMQAFMMDIPVLTAVKLGLVYLPGDALKAIIASILVYKLRKHPFFVRALSKKPVKKMMTESI</sequence>
<name>A0ABU9LQ04_9BACL</name>
<keyword evidence="11" id="KW-1185">Reference proteome</keyword>
<proteinExistence type="inferred from homology"/>
<keyword evidence="4 8" id="KW-1003">Cell membrane</keyword>
<organism evidence="10 11">
    <name type="scientific">Kurthia gibsonii</name>
    <dbReference type="NCBI Taxonomy" id="33946"/>
    <lineage>
        <taxon>Bacteria</taxon>
        <taxon>Bacillati</taxon>
        <taxon>Bacillota</taxon>
        <taxon>Bacilli</taxon>
        <taxon>Bacillales</taxon>
        <taxon>Caryophanaceae</taxon>
        <taxon>Kurthia</taxon>
    </lineage>
</organism>
<evidence type="ECO:0000256" key="9">
    <source>
        <dbReference type="SAM" id="Phobius"/>
    </source>
</evidence>
<dbReference type="InterPro" id="IPR003784">
    <property type="entry name" value="BioY"/>
</dbReference>
<dbReference type="EMBL" id="JBCEWA010000008">
    <property type="protein sequence ID" value="MEL5989032.1"/>
    <property type="molecule type" value="Genomic_DNA"/>
</dbReference>
<keyword evidence="7 8" id="KW-0472">Membrane</keyword>
<dbReference type="Pfam" id="PF02632">
    <property type="entry name" value="BioY"/>
    <property type="match status" value="1"/>
</dbReference>
<dbReference type="Gene3D" id="1.10.1760.20">
    <property type="match status" value="1"/>
</dbReference>
<comment type="caution">
    <text evidence="10">The sequence shown here is derived from an EMBL/GenBank/DDBJ whole genome shotgun (WGS) entry which is preliminary data.</text>
</comment>
<dbReference type="Proteomes" id="UP001398420">
    <property type="component" value="Unassembled WGS sequence"/>
</dbReference>
<reference evidence="10 11" key="1">
    <citation type="submission" date="2024-04" db="EMBL/GenBank/DDBJ databases">
        <authorList>
            <person name="Wu Y.S."/>
            <person name="Zhang L."/>
        </authorList>
    </citation>
    <scope>NUCLEOTIDE SEQUENCE [LARGE SCALE GENOMIC DNA]</scope>
    <source>
        <strain evidence="10 11">KG-01</strain>
    </source>
</reference>
<feature type="transmembrane region" description="Helical" evidence="9">
    <location>
        <begin position="150"/>
        <end position="168"/>
    </location>
</feature>
<keyword evidence="5 9" id="KW-0812">Transmembrane</keyword>
<evidence type="ECO:0000256" key="4">
    <source>
        <dbReference type="ARBA" id="ARBA00022475"/>
    </source>
</evidence>
<evidence type="ECO:0000256" key="7">
    <source>
        <dbReference type="ARBA" id="ARBA00023136"/>
    </source>
</evidence>
<evidence type="ECO:0000256" key="6">
    <source>
        <dbReference type="ARBA" id="ARBA00022989"/>
    </source>
</evidence>
<comment type="subcellular location">
    <subcellularLocation>
        <location evidence="1 8">Cell membrane</location>
        <topology evidence="1 8">Multi-pass membrane protein</topology>
    </subcellularLocation>
</comment>
<protein>
    <recommendedName>
        <fullName evidence="8">Biotin transporter</fullName>
    </recommendedName>
</protein>
<evidence type="ECO:0000313" key="10">
    <source>
        <dbReference type="EMBL" id="MEL5989032.1"/>
    </source>
</evidence>
<gene>
    <name evidence="10" type="ORF">AAF454_11520</name>
</gene>
<accession>A0ABU9LQ04</accession>
<dbReference type="PANTHER" id="PTHR34295:SF4">
    <property type="entry name" value="BIOTIN TRANSPORTER BIOY-RELATED"/>
    <property type="match status" value="1"/>
</dbReference>
<dbReference type="RefSeq" id="WP_087682037.1">
    <property type="nucleotide sequence ID" value="NZ_CP147847.1"/>
</dbReference>
<evidence type="ECO:0000256" key="5">
    <source>
        <dbReference type="ARBA" id="ARBA00022692"/>
    </source>
</evidence>
<dbReference type="PANTHER" id="PTHR34295">
    <property type="entry name" value="BIOTIN TRANSPORTER BIOY"/>
    <property type="match status" value="1"/>
</dbReference>
<keyword evidence="3 8" id="KW-0813">Transport</keyword>
<feature type="transmembrane region" description="Helical" evidence="9">
    <location>
        <begin position="41"/>
        <end position="66"/>
    </location>
</feature>